<keyword evidence="2" id="KW-1185">Reference proteome</keyword>
<evidence type="ECO:0000313" key="2">
    <source>
        <dbReference type="Proteomes" id="UP001055811"/>
    </source>
</evidence>
<organism evidence="1 2">
    <name type="scientific">Cichorium intybus</name>
    <name type="common">Chicory</name>
    <dbReference type="NCBI Taxonomy" id="13427"/>
    <lineage>
        <taxon>Eukaryota</taxon>
        <taxon>Viridiplantae</taxon>
        <taxon>Streptophyta</taxon>
        <taxon>Embryophyta</taxon>
        <taxon>Tracheophyta</taxon>
        <taxon>Spermatophyta</taxon>
        <taxon>Magnoliopsida</taxon>
        <taxon>eudicotyledons</taxon>
        <taxon>Gunneridae</taxon>
        <taxon>Pentapetalae</taxon>
        <taxon>asterids</taxon>
        <taxon>campanulids</taxon>
        <taxon>Asterales</taxon>
        <taxon>Asteraceae</taxon>
        <taxon>Cichorioideae</taxon>
        <taxon>Cichorieae</taxon>
        <taxon>Cichoriinae</taxon>
        <taxon>Cichorium</taxon>
    </lineage>
</organism>
<name>A0ACB9BQW0_CICIN</name>
<gene>
    <name evidence="1" type="ORF">L2E82_36085</name>
</gene>
<dbReference type="EMBL" id="CM042014">
    <property type="protein sequence ID" value="KAI3724313.1"/>
    <property type="molecule type" value="Genomic_DNA"/>
</dbReference>
<dbReference type="Proteomes" id="UP001055811">
    <property type="component" value="Linkage Group LG06"/>
</dbReference>
<evidence type="ECO:0000313" key="1">
    <source>
        <dbReference type="EMBL" id="KAI3724313.1"/>
    </source>
</evidence>
<comment type="caution">
    <text evidence="1">The sequence shown here is derived from an EMBL/GenBank/DDBJ whole genome shotgun (WGS) entry which is preliminary data.</text>
</comment>
<accession>A0ACB9BQW0</accession>
<reference evidence="2" key="1">
    <citation type="journal article" date="2022" name="Mol. Ecol. Resour.">
        <title>The genomes of chicory, endive, great burdock and yacon provide insights into Asteraceae palaeo-polyploidization history and plant inulin production.</title>
        <authorList>
            <person name="Fan W."/>
            <person name="Wang S."/>
            <person name="Wang H."/>
            <person name="Wang A."/>
            <person name="Jiang F."/>
            <person name="Liu H."/>
            <person name="Zhao H."/>
            <person name="Xu D."/>
            <person name="Zhang Y."/>
        </authorList>
    </citation>
    <scope>NUCLEOTIDE SEQUENCE [LARGE SCALE GENOMIC DNA]</scope>
    <source>
        <strain evidence="2">cv. Punajuju</strain>
    </source>
</reference>
<protein>
    <submittedName>
        <fullName evidence="1">Uncharacterized protein</fullName>
    </submittedName>
</protein>
<sequence length="211" mass="23657">MLPSTIRPKSHRLVQPDNAQRIQPSFAFKRLQETNHSYSLHLHQTHFIIVQTLQNIDMGDLDLNPYMLTDRAGEHDDSNGTTPLVIPPRNRRIVEQTKYFFPSGPIRRDDKEAHRRAVESIANGCRENMAWLWFLAQESQEEVDGEAAQGWWAATGCARVKGGGRREGGGCSELKGGDTVAVRRMQKMCEAVRTFVGSVGLTTDVDANTPL</sequence>
<reference evidence="1 2" key="2">
    <citation type="journal article" date="2022" name="Mol. Ecol. Resour.">
        <title>The genomes of chicory, endive, great burdock and yacon provide insights into Asteraceae paleo-polyploidization history and plant inulin production.</title>
        <authorList>
            <person name="Fan W."/>
            <person name="Wang S."/>
            <person name="Wang H."/>
            <person name="Wang A."/>
            <person name="Jiang F."/>
            <person name="Liu H."/>
            <person name="Zhao H."/>
            <person name="Xu D."/>
            <person name="Zhang Y."/>
        </authorList>
    </citation>
    <scope>NUCLEOTIDE SEQUENCE [LARGE SCALE GENOMIC DNA]</scope>
    <source>
        <strain evidence="2">cv. Punajuju</strain>
        <tissue evidence="1">Leaves</tissue>
    </source>
</reference>
<proteinExistence type="predicted"/>